<dbReference type="InterPro" id="IPR010982">
    <property type="entry name" value="Lambda_DNA-bd_dom_sf"/>
</dbReference>
<accession>A0A9D1ZKX0</accession>
<dbReference type="AlphaFoldDB" id="A0A9D1ZKX0"/>
<proteinExistence type="predicted"/>
<dbReference type="SUPFAM" id="SSF47413">
    <property type="entry name" value="lambda repressor-like DNA-binding domains"/>
    <property type="match status" value="1"/>
</dbReference>
<gene>
    <name evidence="2" type="ORF">H9820_03835</name>
</gene>
<evidence type="ECO:0000313" key="3">
    <source>
        <dbReference type="Proteomes" id="UP000824013"/>
    </source>
</evidence>
<organism evidence="2 3">
    <name type="scientific">Candidatus Companilactobacillus pullicola</name>
    <dbReference type="NCBI Taxonomy" id="2838523"/>
    <lineage>
        <taxon>Bacteria</taxon>
        <taxon>Bacillati</taxon>
        <taxon>Bacillota</taxon>
        <taxon>Bacilli</taxon>
        <taxon>Lactobacillales</taxon>
        <taxon>Lactobacillaceae</taxon>
        <taxon>Companilactobacillus</taxon>
    </lineage>
</organism>
<comment type="caution">
    <text evidence="2">The sequence shown here is derived from an EMBL/GenBank/DDBJ whole genome shotgun (WGS) entry which is preliminary data.</text>
</comment>
<evidence type="ECO:0000313" key="2">
    <source>
        <dbReference type="EMBL" id="HIY92061.1"/>
    </source>
</evidence>
<reference evidence="2" key="2">
    <citation type="submission" date="2021-04" db="EMBL/GenBank/DDBJ databases">
        <authorList>
            <person name="Gilroy R."/>
        </authorList>
    </citation>
    <scope>NUCLEOTIDE SEQUENCE</scope>
    <source>
        <strain evidence="2">3204</strain>
    </source>
</reference>
<dbReference type="CDD" id="cd00093">
    <property type="entry name" value="HTH_XRE"/>
    <property type="match status" value="1"/>
</dbReference>
<name>A0A9D1ZKX0_9LACO</name>
<feature type="domain" description="HTH cro/C1-type" evidence="1">
    <location>
        <begin position="20"/>
        <end position="74"/>
    </location>
</feature>
<sequence>MLHRENKIKEYHTTSAADMIKEAIEYHRLTRAELANKLNVSQKTVDEILNRKKYLDKSLALEVEKTLGISSKLLLSLDENYCSHSSKKESSVQQDNQTTIWDDLDAELSGQEIDQIHQDAIRDLEYDPQNVKPVGKEKWWNNDD</sequence>
<dbReference type="Proteomes" id="UP000824013">
    <property type="component" value="Unassembled WGS sequence"/>
</dbReference>
<protein>
    <submittedName>
        <fullName evidence="2">Helix-turn-helix domain-containing protein</fullName>
    </submittedName>
</protein>
<dbReference type="SMART" id="SM00530">
    <property type="entry name" value="HTH_XRE"/>
    <property type="match status" value="1"/>
</dbReference>
<dbReference type="EMBL" id="DXCM01000025">
    <property type="protein sequence ID" value="HIY92061.1"/>
    <property type="molecule type" value="Genomic_DNA"/>
</dbReference>
<dbReference type="PROSITE" id="PS50943">
    <property type="entry name" value="HTH_CROC1"/>
    <property type="match status" value="1"/>
</dbReference>
<dbReference type="Gene3D" id="1.10.260.40">
    <property type="entry name" value="lambda repressor-like DNA-binding domains"/>
    <property type="match status" value="1"/>
</dbReference>
<dbReference type="InterPro" id="IPR001387">
    <property type="entry name" value="Cro/C1-type_HTH"/>
</dbReference>
<reference evidence="2" key="1">
    <citation type="journal article" date="2021" name="PeerJ">
        <title>Extensive microbial diversity within the chicken gut microbiome revealed by metagenomics and culture.</title>
        <authorList>
            <person name="Gilroy R."/>
            <person name="Ravi A."/>
            <person name="Getino M."/>
            <person name="Pursley I."/>
            <person name="Horton D.L."/>
            <person name="Alikhan N.F."/>
            <person name="Baker D."/>
            <person name="Gharbi K."/>
            <person name="Hall N."/>
            <person name="Watson M."/>
            <person name="Adriaenssens E.M."/>
            <person name="Foster-Nyarko E."/>
            <person name="Jarju S."/>
            <person name="Secka A."/>
            <person name="Antonio M."/>
            <person name="Oren A."/>
            <person name="Chaudhuri R.R."/>
            <person name="La Ragione R."/>
            <person name="Hildebrand F."/>
            <person name="Pallen M.J."/>
        </authorList>
    </citation>
    <scope>NUCLEOTIDE SEQUENCE</scope>
    <source>
        <strain evidence="2">3204</strain>
    </source>
</reference>
<evidence type="ECO:0000259" key="1">
    <source>
        <dbReference type="PROSITE" id="PS50943"/>
    </source>
</evidence>
<dbReference type="GO" id="GO:0003677">
    <property type="term" value="F:DNA binding"/>
    <property type="evidence" value="ECO:0007669"/>
    <property type="project" value="InterPro"/>
</dbReference>